<dbReference type="InterPro" id="IPR016181">
    <property type="entry name" value="Acyl_CoA_acyltransferase"/>
</dbReference>
<dbReference type="RefSeq" id="WP_280943815.1">
    <property type="nucleotide sequence ID" value="NZ_JARYGX010000030.1"/>
</dbReference>
<evidence type="ECO:0000313" key="5">
    <source>
        <dbReference type="Proteomes" id="UP001160550"/>
    </source>
</evidence>
<dbReference type="PANTHER" id="PTHR10545">
    <property type="entry name" value="DIAMINE N-ACETYLTRANSFERASE"/>
    <property type="match status" value="1"/>
</dbReference>
<gene>
    <name evidence="4" type="ORF">QF205_16125</name>
</gene>
<proteinExistence type="predicted"/>
<dbReference type="CDD" id="cd04301">
    <property type="entry name" value="NAT_SF"/>
    <property type="match status" value="1"/>
</dbReference>
<evidence type="ECO:0000256" key="1">
    <source>
        <dbReference type="ARBA" id="ARBA00022679"/>
    </source>
</evidence>
<protein>
    <submittedName>
        <fullName evidence="4">GNAT family N-acetyltransferase</fullName>
    </submittedName>
</protein>
<sequence length="168" mass="18407">MPHTPDIVLRHAQAADVPAILGLIRALAEYERLGHEVEADEDALTATLFGERPAAEVVMAEVDGATAGFALFFHNYSTFLARPGLYLEDLFVQPAYRGLGVGARLMKHLARLALERGCGRFEWSVLDWNAPAIGFYRRLGAVGMDGWTTQRVAGEALRRLAGEAAQDR</sequence>
<reference evidence="4" key="2">
    <citation type="submission" date="2023-04" db="EMBL/GenBank/DDBJ databases">
        <authorList>
            <person name="Sun J.-Q."/>
        </authorList>
    </citation>
    <scope>NUCLEOTIDE SEQUENCE</scope>
    <source>
        <strain evidence="4">CC-YY355</strain>
    </source>
</reference>
<dbReference type="PROSITE" id="PS51186">
    <property type="entry name" value="GNAT"/>
    <property type="match status" value="1"/>
</dbReference>
<dbReference type="Gene3D" id="3.40.630.30">
    <property type="match status" value="1"/>
</dbReference>
<dbReference type="Proteomes" id="UP001160550">
    <property type="component" value="Unassembled WGS sequence"/>
</dbReference>
<evidence type="ECO:0000313" key="4">
    <source>
        <dbReference type="EMBL" id="MDH7454585.1"/>
    </source>
</evidence>
<feature type="domain" description="N-acetyltransferase" evidence="3">
    <location>
        <begin position="7"/>
        <end position="168"/>
    </location>
</feature>
<dbReference type="InterPro" id="IPR000182">
    <property type="entry name" value="GNAT_dom"/>
</dbReference>
<reference evidence="4" key="1">
    <citation type="journal article" date="2007" name="Int. J. Syst. Evol. Microbiol.">
        <title>Luteimonas composti sp. nov., a moderately thermophilic bacterium isolated from food waste.</title>
        <authorList>
            <person name="Young C.C."/>
            <person name="Kampfer P."/>
            <person name="Chen W.M."/>
            <person name="Yen W.S."/>
            <person name="Arun A.B."/>
            <person name="Lai W.A."/>
            <person name="Shen F.T."/>
            <person name="Rekha P.D."/>
            <person name="Lin K.Y."/>
            <person name="Chou J.H."/>
        </authorList>
    </citation>
    <scope>NUCLEOTIDE SEQUENCE</scope>
    <source>
        <strain evidence="4">CC-YY355</strain>
    </source>
</reference>
<dbReference type="Pfam" id="PF00583">
    <property type="entry name" value="Acetyltransf_1"/>
    <property type="match status" value="1"/>
</dbReference>
<keyword evidence="2" id="KW-0012">Acyltransferase</keyword>
<evidence type="ECO:0000256" key="2">
    <source>
        <dbReference type="ARBA" id="ARBA00023315"/>
    </source>
</evidence>
<keyword evidence="1" id="KW-0808">Transferase</keyword>
<dbReference type="EMBL" id="JARYGX010000030">
    <property type="protein sequence ID" value="MDH7454585.1"/>
    <property type="molecule type" value="Genomic_DNA"/>
</dbReference>
<dbReference type="InterPro" id="IPR051016">
    <property type="entry name" value="Diverse_Substrate_AcTransf"/>
</dbReference>
<dbReference type="SUPFAM" id="SSF55729">
    <property type="entry name" value="Acyl-CoA N-acyltransferases (Nat)"/>
    <property type="match status" value="1"/>
</dbReference>
<organism evidence="4 5">
    <name type="scientific">Luteimonas composti</name>
    <dbReference type="NCBI Taxonomy" id="398257"/>
    <lineage>
        <taxon>Bacteria</taxon>
        <taxon>Pseudomonadati</taxon>
        <taxon>Pseudomonadota</taxon>
        <taxon>Gammaproteobacteria</taxon>
        <taxon>Lysobacterales</taxon>
        <taxon>Lysobacteraceae</taxon>
        <taxon>Luteimonas</taxon>
    </lineage>
</organism>
<keyword evidence="5" id="KW-1185">Reference proteome</keyword>
<comment type="caution">
    <text evidence="4">The sequence shown here is derived from an EMBL/GenBank/DDBJ whole genome shotgun (WGS) entry which is preliminary data.</text>
</comment>
<dbReference type="PANTHER" id="PTHR10545:SF29">
    <property type="entry name" value="GH14572P-RELATED"/>
    <property type="match status" value="1"/>
</dbReference>
<name>A0ABT6MWH6_9GAMM</name>
<evidence type="ECO:0000259" key="3">
    <source>
        <dbReference type="PROSITE" id="PS51186"/>
    </source>
</evidence>
<accession>A0ABT6MWH6</accession>